<dbReference type="EMBL" id="NBTY01000141">
    <property type="protein sequence ID" value="OTP70398.1"/>
    <property type="molecule type" value="Genomic_DNA"/>
</dbReference>
<dbReference type="CDD" id="cd06170">
    <property type="entry name" value="LuxR_C_like"/>
    <property type="match status" value="1"/>
</dbReference>
<organism evidence="5 6">
    <name type="scientific">Caballeronia sordidicola</name>
    <name type="common">Burkholderia sordidicola</name>
    <dbReference type="NCBI Taxonomy" id="196367"/>
    <lineage>
        <taxon>Bacteria</taxon>
        <taxon>Pseudomonadati</taxon>
        <taxon>Pseudomonadota</taxon>
        <taxon>Betaproteobacteria</taxon>
        <taxon>Burkholderiales</taxon>
        <taxon>Burkholderiaceae</taxon>
        <taxon>Caballeronia</taxon>
    </lineage>
</organism>
<dbReference type="InterPro" id="IPR000792">
    <property type="entry name" value="Tscrpt_reg_LuxR_C"/>
</dbReference>
<dbReference type="GO" id="GO:0003677">
    <property type="term" value="F:DNA binding"/>
    <property type="evidence" value="ECO:0007669"/>
    <property type="project" value="UniProtKB-KW"/>
</dbReference>
<accession>A0A242MHG7</accession>
<evidence type="ECO:0000256" key="2">
    <source>
        <dbReference type="ARBA" id="ARBA00023125"/>
    </source>
</evidence>
<proteinExistence type="predicted"/>
<evidence type="ECO:0000313" key="5">
    <source>
        <dbReference type="EMBL" id="OTP70398.1"/>
    </source>
</evidence>
<evidence type="ECO:0000259" key="4">
    <source>
        <dbReference type="SMART" id="SM00421"/>
    </source>
</evidence>
<dbReference type="InterPro" id="IPR016032">
    <property type="entry name" value="Sig_transdc_resp-reg_C-effctor"/>
</dbReference>
<feature type="domain" description="HTH luxR-type" evidence="4">
    <location>
        <begin position="272"/>
        <end position="330"/>
    </location>
</feature>
<dbReference type="SMART" id="SM00421">
    <property type="entry name" value="HTH_LUXR"/>
    <property type="match status" value="1"/>
</dbReference>
<dbReference type="InterPro" id="IPR036388">
    <property type="entry name" value="WH-like_DNA-bd_sf"/>
</dbReference>
<comment type="caution">
    <text evidence="5">The sequence shown here is derived from an EMBL/GenBank/DDBJ whole genome shotgun (WGS) entry which is preliminary data.</text>
</comment>
<dbReference type="InterPro" id="IPR036693">
    <property type="entry name" value="TF_LuxR_autoind-bd_dom_sf"/>
</dbReference>
<dbReference type="InterPro" id="IPR005143">
    <property type="entry name" value="TF_LuxR_autoind-bd_dom"/>
</dbReference>
<sequence>MSMLNAEGISFSAGRETINLRARTSQYGGLLERESLFRVDRNSETRFTQIVLANETNVRDLQRAEPHEKIRDAIPRLAREPLAASAKKAALAHDEDVIDMIRHLANAPDEAALLRQFAVVVSRLGANTTFFCLTEKGTDGAHQSYRVLSASGVDLVQKYAEKRWYATDPFMTHSAHSQQPFFSSDVGSIKYLDGSRREMADFMRSFGASSWIAIPAHGPETRFFGVLYVAMPELPQDGGEEPLRKNRLLFKLIAGEIFDWYDRGERASSWSSSGLTRLELDILYLSAQGESAAMIAQSLGLSANAVTRRHFKSINAKLQASSITESVRLAGARNLLPIASARKVAYVLHSPVYGIYLGSDHSVPFWSGIMPSGMDEAVVFADIESAEAALSDLKLPHGHDVKLVRVDIHQAAQTATINDCLRAGLPAWDPLAQTSGGPADDSATPGKLDEVPAKYYH</sequence>
<evidence type="ECO:0000256" key="1">
    <source>
        <dbReference type="ARBA" id="ARBA00023015"/>
    </source>
</evidence>
<gene>
    <name evidence="5" type="ORF">PAMC26510_25730</name>
</gene>
<keyword evidence="2" id="KW-0238">DNA-binding</keyword>
<keyword evidence="3" id="KW-0804">Transcription</keyword>
<dbReference type="Pfam" id="PF00196">
    <property type="entry name" value="GerE"/>
    <property type="match status" value="1"/>
</dbReference>
<reference evidence="5 6" key="1">
    <citation type="submission" date="2017-03" db="EMBL/GenBank/DDBJ databases">
        <title>Genome analysis of strain PAMC 26510.</title>
        <authorList>
            <person name="Oh H.-M."/>
            <person name="Yang J.-A."/>
        </authorList>
    </citation>
    <scope>NUCLEOTIDE SEQUENCE [LARGE SCALE GENOMIC DNA]</scope>
    <source>
        <strain evidence="5 6">PAMC 26510</strain>
    </source>
</reference>
<dbReference type="Proteomes" id="UP000194546">
    <property type="component" value="Unassembled WGS sequence"/>
</dbReference>
<dbReference type="Gene3D" id="1.10.10.10">
    <property type="entry name" value="Winged helix-like DNA-binding domain superfamily/Winged helix DNA-binding domain"/>
    <property type="match status" value="1"/>
</dbReference>
<dbReference type="SUPFAM" id="SSF75516">
    <property type="entry name" value="Pheromone-binding domain of LuxR-like quorum-sensing transcription factors"/>
    <property type="match status" value="1"/>
</dbReference>
<name>A0A242MHG7_CABSO</name>
<dbReference type="GO" id="GO:0006355">
    <property type="term" value="P:regulation of DNA-templated transcription"/>
    <property type="evidence" value="ECO:0007669"/>
    <property type="project" value="InterPro"/>
</dbReference>
<evidence type="ECO:0000256" key="3">
    <source>
        <dbReference type="ARBA" id="ARBA00023163"/>
    </source>
</evidence>
<dbReference type="Pfam" id="PF03472">
    <property type="entry name" value="Autoind_bind"/>
    <property type="match status" value="1"/>
</dbReference>
<keyword evidence="1" id="KW-0805">Transcription regulation</keyword>
<protein>
    <recommendedName>
        <fullName evidence="4">HTH luxR-type domain-containing protein</fullName>
    </recommendedName>
</protein>
<dbReference type="Gene3D" id="3.30.450.80">
    <property type="entry name" value="Transcription factor LuxR-like, autoinducer-binding domain"/>
    <property type="match status" value="1"/>
</dbReference>
<evidence type="ECO:0000313" key="6">
    <source>
        <dbReference type="Proteomes" id="UP000194546"/>
    </source>
</evidence>
<dbReference type="SUPFAM" id="SSF46894">
    <property type="entry name" value="C-terminal effector domain of the bipartite response regulators"/>
    <property type="match status" value="1"/>
</dbReference>
<dbReference type="AlphaFoldDB" id="A0A242MHG7"/>